<evidence type="ECO:0000256" key="1">
    <source>
        <dbReference type="SAM" id="MobiDB-lite"/>
    </source>
</evidence>
<sequence>MTGPQSKSFELTPTDLTCRLVNHSVPFAPPAKVESQAQAAVHFRSDRLQSSAVPSEAGPVVTGIKRKRLGMGRGGTEYTNKKFKVPTSS</sequence>
<accession>A0A0D0BQ20</accession>
<dbReference type="OrthoDB" id="2683451at2759"/>
<dbReference type="Proteomes" id="UP000054485">
    <property type="component" value="Unassembled WGS sequence"/>
</dbReference>
<dbReference type="AlphaFoldDB" id="A0A0D0BQ20"/>
<dbReference type="HOGENOM" id="CLU_2456277_0_0_1"/>
<dbReference type="EMBL" id="KN835176">
    <property type="protein sequence ID" value="KIK45213.1"/>
    <property type="molecule type" value="Genomic_DNA"/>
</dbReference>
<protein>
    <submittedName>
        <fullName evidence="2">Uncharacterized protein</fullName>
    </submittedName>
</protein>
<reference evidence="3" key="2">
    <citation type="submission" date="2015-01" db="EMBL/GenBank/DDBJ databases">
        <title>Evolutionary Origins and Diversification of the Mycorrhizal Mutualists.</title>
        <authorList>
            <consortium name="DOE Joint Genome Institute"/>
            <consortium name="Mycorrhizal Genomics Consortium"/>
            <person name="Kohler A."/>
            <person name="Kuo A."/>
            <person name="Nagy L.G."/>
            <person name="Floudas D."/>
            <person name="Copeland A."/>
            <person name="Barry K.W."/>
            <person name="Cichocki N."/>
            <person name="Veneault-Fourrey C."/>
            <person name="LaButti K."/>
            <person name="Lindquist E.A."/>
            <person name="Lipzen A."/>
            <person name="Lundell T."/>
            <person name="Morin E."/>
            <person name="Murat C."/>
            <person name="Riley R."/>
            <person name="Ohm R."/>
            <person name="Sun H."/>
            <person name="Tunlid A."/>
            <person name="Henrissat B."/>
            <person name="Grigoriev I.V."/>
            <person name="Hibbett D.S."/>
            <person name="Martin F."/>
        </authorList>
    </citation>
    <scope>NUCLEOTIDE SEQUENCE [LARGE SCALE GENOMIC DNA]</scope>
    <source>
        <strain evidence="3">UH-Slu-Lm8-n1</strain>
    </source>
</reference>
<gene>
    <name evidence="2" type="ORF">CY34DRAFT_553611</name>
</gene>
<feature type="region of interest" description="Disordered" evidence="1">
    <location>
        <begin position="67"/>
        <end position="89"/>
    </location>
</feature>
<dbReference type="InParanoid" id="A0A0D0BQ20"/>
<organism evidence="2 3">
    <name type="scientific">Suillus luteus UH-Slu-Lm8-n1</name>
    <dbReference type="NCBI Taxonomy" id="930992"/>
    <lineage>
        <taxon>Eukaryota</taxon>
        <taxon>Fungi</taxon>
        <taxon>Dikarya</taxon>
        <taxon>Basidiomycota</taxon>
        <taxon>Agaricomycotina</taxon>
        <taxon>Agaricomycetes</taxon>
        <taxon>Agaricomycetidae</taxon>
        <taxon>Boletales</taxon>
        <taxon>Suillineae</taxon>
        <taxon>Suillaceae</taxon>
        <taxon>Suillus</taxon>
    </lineage>
</organism>
<evidence type="ECO:0000313" key="2">
    <source>
        <dbReference type="EMBL" id="KIK45213.1"/>
    </source>
</evidence>
<evidence type="ECO:0000313" key="3">
    <source>
        <dbReference type="Proteomes" id="UP000054485"/>
    </source>
</evidence>
<proteinExistence type="predicted"/>
<keyword evidence="3" id="KW-1185">Reference proteome</keyword>
<reference evidence="2 3" key="1">
    <citation type="submission" date="2014-04" db="EMBL/GenBank/DDBJ databases">
        <authorList>
            <consortium name="DOE Joint Genome Institute"/>
            <person name="Kuo A."/>
            <person name="Ruytinx J."/>
            <person name="Rineau F."/>
            <person name="Colpaert J."/>
            <person name="Kohler A."/>
            <person name="Nagy L.G."/>
            <person name="Floudas D."/>
            <person name="Copeland A."/>
            <person name="Barry K.W."/>
            <person name="Cichocki N."/>
            <person name="Veneault-Fourrey C."/>
            <person name="LaButti K."/>
            <person name="Lindquist E.A."/>
            <person name="Lipzen A."/>
            <person name="Lundell T."/>
            <person name="Morin E."/>
            <person name="Murat C."/>
            <person name="Sun H."/>
            <person name="Tunlid A."/>
            <person name="Henrissat B."/>
            <person name="Grigoriev I.V."/>
            <person name="Hibbett D.S."/>
            <person name="Martin F."/>
            <person name="Nordberg H.P."/>
            <person name="Cantor M.N."/>
            <person name="Hua S.X."/>
        </authorList>
    </citation>
    <scope>NUCLEOTIDE SEQUENCE [LARGE SCALE GENOMIC DNA]</scope>
    <source>
        <strain evidence="2 3">UH-Slu-Lm8-n1</strain>
    </source>
</reference>
<name>A0A0D0BQ20_9AGAM</name>